<evidence type="ECO:0000259" key="9">
    <source>
        <dbReference type="PROSITE" id="PS50850"/>
    </source>
</evidence>
<feature type="transmembrane region" description="Helical" evidence="8">
    <location>
        <begin position="228"/>
        <end position="251"/>
    </location>
</feature>
<feature type="transmembrane region" description="Helical" evidence="8">
    <location>
        <begin position="170"/>
        <end position="190"/>
    </location>
</feature>
<dbReference type="InterPro" id="IPR020846">
    <property type="entry name" value="MFS_dom"/>
</dbReference>
<dbReference type="InterPro" id="IPR036259">
    <property type="entry name" value="MFS_trans_sf"/>
</dbReference>
<feature type="transmembrane region" description="Helical" evidence="8">
    <location>
        <begin position="15"/>
        <end position="34"/>
    </location>
</feature>
<feature type="transmembrane region" description="Helical" evidence="8">
    <location>
        <begin position="54"/>
        <end position="77"/>
    </location>
</feature>
<feature type="transmembrane region" description="Helical" evidence="8">
    <location>
        <begin position="202"/>
        <end position="222"/>
    </location>
</feature>
<dbReference type="InterPro" id="IPR011701">
    <property type="entry name" value="MFS"/>
</dbReference>
<feature type="transmembrane region" description="Helical" evidence="8">
    <location>
        <begin position="114"/>
        <end position="134"/>
    </location>
</feature>
<dbReference type="SUPFAM" id="SSF103473">
    <property type="entry name" value="MFS general substrate transporter"/>
    <property type="match status" value="1"/>
</dbReference>
<dbReference type="Gene3D" id="1.20.1250.20">
    <property type="entry name" value="MFS general substrate transporter like domains"/>
    <property type="match status" value="1"/>
</dbReference>
<protein>
    <submittedName>
        <fullName evidence="10">DHA2 family efflux MFS transporter permease subunit</fullName>
    </submittedName>
</protein>
<evidence type="ECO:0000256" key="3">
    <source>
        <dbReference type="ARBA" id="ARBA00022448"/>
    </source>
</evidence>
<feature type="transmembrane region" description="Helical" evidence="8">
    <location>
        <begin position="336"/>
        <end position="355"/>
    </location>
</feature>
<evidence type="ECO:0000256" key="4">
    <source>
        <dbReference type="ARBA" id="ARBA00022475"/>
    </source>
</evidence>
<comment type="similarity">
    <text evidence="2">Belongs to the major facilitator superfamily. EmrB family.</text>
</comment>
<evidence type="ECO:0000256" key="2">
    <source>
        <dbReference type="ARBA" id="ARBA00008537"/>
    </source>
</evidence>
<evidence type="ECO:0000313" key="10">
    <source>
        <dbReference type="EMBL" id="MBD8032242.1"/>
    </source>
</evidence>
<dbReference type="PANTHER" id="PTHR42718:SF9">
    <property type="entry name" value="MAJOR FACILITATOR SUPERFAMILY MULTIDRUG TRANSPORTER MFSC"/>
    <property type="match status" value="1"/>
</dbReference>
<dbReference type="Proteomes" id="UP000600565">
    <property type="component" value="Unassembled WGS sequence"/>
</dbReference>
<organism evidence="10 11">
    <name type="scientific">Solibacillus merdavium</name>
    <dbReference type="NCBI Taxonomy" id="2762218"/>
    <lineage>
        <taxon>Bacteria</taxon>
        <taxon>Bacillati</taxon>
        <taxon>Bacillota</taxon>
        <taxon>Bacilli</taxon>
        <taxon>Bacillales</taxon>
        <taxon>Caryophanaceae</taxon>
        <taxon>Solibacillus</taxon>
    </lineage>
</organism>
<sequence length="508" mass="54825">MDKTQDIKTFKKPPYLMIAVLFVGAFVAFLNNTLLNVALPSIMVAFDIQDYSTVQWLATGYMLVSGILVPASAYLITKFRTRPLFILSMAIFVIGTALASFAPSFEFLLAGRMIQAAGAATMAPILMNVMLISFPVEKRGQAMGMFGLVMVLAPAIGPTLSGWIVEHYDWSVLFKMILPIAVLSLLLAVWKLEDVLPNRDAKIDILSIVLSTIGFGGLLYGFSTASSAGWSAIEVWGTIAAGAIGLAWFIVRQFNLDQPLLDLRIYTYPSYAMASVVSMVLSVAMFSGMILTPAYVQSVRGIEPFEAGLMMLPGAIVMGIMSPITGKLFDRFGPRILAVIGLTITTLATVGLGYLDIDSSYLYIISVYTIRMFGISMVMMPIMTNGLNALPNRLNPHGTAMNNTAQQVAGAIGTAVLVTVFNSHTKTRAAEITADLKANASSAAQPTAEQIAQIQAQVMQQAMLDGITFSFYVAAAVTLVALVLALFIKRVDVTKREDYTGPVPLKNK</sequence>
<feature type="transmembrane region" description="Helical" evidence="8">
    <location>
        <begin position="469"/>
        <end position="488"/>
    </location>
</feature>
<keyword evidence="6 8" id="KW-1133">Transmembrane helix</keyword>
<keyword evidence="3" id="KW-0813">Transport</keyword>
<dbReference type="CDD" id="cd17503">
    <property type="entry name" value="MFS_LmrB_MDR_like"/>
    <property type="match status" value="1"/>
</dbReference>
<evidence type="ECO:0000256" key="1">
    <source>
        <dbReference type="ARBA" id="ARBA00004651"/>
    </source>
</evidence>
<evidence type="ECO:0000256" key="6">
    <source>
        <dbReference type="ARBA" id="ARBA00022989"/>
    </source>
</evidence>
<keyword evidence="5 8" id="KW-0812">Transmembrane</keyword>
<feature type="transmembrane region" description="Helical" evidence="8">
    <location>
        <begin position="307"/>
        <end position="324"/>
    </location>
</feature>
<keyword evidence="7 8" id="KW-0472">Membrane</keyword>
<evidence type="ECO:0000256" key="5">
    <source>
        <dbReference type="ARBA" id="ARBA00022692"/>
    </source>
</evidence>
<feature type="transmembrane region" description="Helical" evidence="8">
    <location>
        <begin position="271"/>
        <end position="295"/>
    </location>
</feature>
<comment type="caution">
    <text evidence="10">The sequence shown here is derived from an EMBL/GenBank/DDBJ whole genome shotgun (WGS) entry which is preliminary data.</text>
</comment>
<evidence type="ECO:0000256" key="7">
    <source>
        <dbReference type="ARBA" id="ARBA00023136"/>
    </source>
</evidence>
<dbReference type="Pfam" id="PF07690">
    <property type="entry name" value="MFS_1"/>
    <property type="match status" value="1"/>
</dbReference>
<keyword evidence="11" id="KW-1185">Reference proteome</keyword>
<keyword evidence="4" id="KW-1003">Cell membrane</keyword>
<reference evidence="10 11" key="1">
    <citation type="submission" date="2020-08" db="EMBL/GenBank/DDBJ databases">
        <title>A Genomic Blueprint of the Chicken Gut Microbiome.</title>
        <authorList>
            <person name="Gilroy R."/>
            <person name="Ravi A."/>
            <person name="Getino M."/>
            <person name="Pursley I."/>
            <person name="Horton D.L."/>
            <person name="Alikhan N.-F."/>
            <person name="Baker D."/>
            <person name="Gharbi K."/>
            <person name="Hall N."/>
            <person name="Watson M."/>
            <person name="Adriaenssens E.M."/>
            <person name="Foster-Nyarko E."/>
            <person name="Jarju S."/>
            <person name="Secka A."/>
            <person name="Antonio M."/>
            <person name="Oren A."/>
            <person name="Chaudhuri R."/>
            <person name="La Ragione R.M."/>
            <person name="Hildebrand F."/>
            <person name="Pallen M.J."/>
        </authorList>
    </citation>
    <scope>NUCLEOTIDE SEQUENCE [LARGE SCALE GENOMIC DNA]</scope>
    <source>
        <strain evidence="10 11">Sa1YVA6</strain>
    </source>
</reference>
<dbReference type="PROSITE" id="PS50850">
    <property type="entry name" value="MFS"/>
    <property type="match status" value="1"/>
</dbReference>
<dbReference type="NCBIfam" id="TIGR00711">
    <property type="entry name" value="efflux_EmrB"/>
    <property type="match status" value="1"/>
</dbReference>
<dbReference type="EMBL" id="JACSPW010000002">
    <property type="protein sequence ID" value="MBD8032242.1"/>
    <property type="molecule type" value="Genomic_DNA"/>
</dbReference>
<name>A0ABR8XK05_9BACL</name>
<dbReference type="PANTHER" id="PTHR42718">
    <property type="entry name" value="MAJOR FACILITATOR SUPERFAMILY MULTIDRUG TRANSPORTER MFSC"/>
    <property type="match status" value="1"/>
</dbReference>
<feature type="transmembrane region" description="Helical" evidence="8">
    <location>
        <begin position="146"/>
        <end position="164"/>
    </location>
</feature>
<feature type="transmembrane region" description="Helical" evidence="8">
    <location>
        <begin position="84"/>
        <end position="102"/>
    </location>
</feature>
<proteinExistence type="inferred from homology"/>
<feature type="transmembrane region" description="Helical" evidence="8">
    <location>
        <begin position="361"/>
        <end position="383"/>
    </location>
</feature>
<dbReference type="Gene3D" id="1.20.1720.10">
    <property type="entry name" value="Multidrug resistance protein D"/>
    <property type="match status" value="1"/>
</dbReference>
<dbReference type="PRINTS" id="PR01036">
    <property type="entry name" value="TCRTETB"/>
</dbReference>
<gene>
    <name evidence="10" type="ORF">H9632_04120</name>
</gene>
<feature type="domain" description="Major facilitator superfamily (MFS) profile" evidence="9">
    <location>
        <begin position="17"/>
        <end position="493"/>
    </location>
</feature>
<evidence type="ECO:0000256" key="8">
    <source>
        <dbReference type="SAM" id="Phobius"/>
    </source>
</evidence>
<dbReference type="InterPro" id="IPR004638">
    <property type="entry name" value="EmrB-like"/>
</dbReference>
<comment type="subcellular location">
    <subcellularLocation>
        <location evidence="1">Cell membrane</location>
        <topology evidence="1">Multi-pass membrane protein</topology>
    </subcellularLocation>
</comment>
<dbReference type="RefSeq" id="WP_191702838.1">
    <property type="nucleotide sequence ID" value="NZ_JACSPW010000002.1"/>
</dbReference>
<accession>A0ABR8XK05</accession>
<evidence type="ECO:0000313" key="11">
    <source>
        <dbReference type="Proteomes" id="UP000600565"/>
    </source>
</evidence>